<keyword evidence="1" id="KW-0694">RNA-binding</keyword>
<reference evidence="3 4" key="1">
    <citation type="journal article" date="2023" name="bioRxiv">
        <title>Conserved and derived expression patterns and positive selection on dental genes reveal complex evolutionary context of ever-growing rodent molars.</title>
        <authorList>
            <person name="Calamari Z.T."/>
            <person name="Song A."/>
            <person name="Cohen E."/>
            <person name="Akter M."/>
            <person name="Roy R.D."/>
            <person name="Hallikas O."/>
            <person name="Christensen M.M."/>
            <person name="Li P."/>
            <person name="Marangoni P."/>
            <person name="Jernvall J."/>
            <person name="Klein O.D."/>
        </authorList>
    </citation>
    <scope>NUCLEOTIDE SEQUENCE [LARGE SCALE GENOMIC DNA]</scope>
    <source>
        <strain evidence="3">V071</strain>
    </source>
</reference>
<proteinExistence type="predicted"/>
<gene>
    <name evidence="3" type="ORF">U0070_004889</name>
</gene>
<evidence type="ECO:0000313" key="4">
    <source>
        <dbReference type="Proteomes" id="UP001488838"/>
    </source>
</evidence>
<dbReference type="InterPro" id="IPR035979">
    <property type="entry name" value="RBD_domain_sf"/>
</dbReference>
<dbReference type="GO" id="GO:0005686">
    <property type="term" value="C:U2 snRNP"/>
    <property type="evidence" value="ECO:0007669"/>
    <property type="project" value="TreeGrafter"/>
</dbReference>
<protein>
    <recommendedName>
        <fullName evidence="2">RRM domain-containing protein</fullName>
    </recommendedName>
</protein>
<dbReference type="GO" id="GO:0048026">
    <property type="term" value="P:positive regulation of mRNA splicing, via spliceosome"/>
    <property type="evidence" value="ECO:0007669"/>
    <property type="project" value="TreeGrafter"/>
</dbReference>
<dbReference type="PROSITE" id="PS50102">
    <property type="entry name" value="RRM"/>
    <property type="match status" value="1"/>
</dbReference>
<evidence type="ECO:0000313" key="3">
    <source>
        <dbReference type="EMBL" id="KAK7833908.1"/>
    </source>
</evidence>
<evidence type="ECO:0000259" key="2">
    <source>
        <dbReference type="PROSITE" id="PS50102"/>
    </source>
</evidence>
<dbReference type="GO" id="GO:0003723">
    <property type="term" value="F:RNA binding"/>
    <property type="evidence" value="ECO:0007669"/>
    <property type="project" value="UniProtKB-UniRule"/>
</dbReference>
<organism evidence="3 4">
    <name type="scientific">Myodes glareolus</name>
    <name type="common">Bank vole</name>
    <name type="synonym">Clethrionomys glareolus</name>
    <dbReference type="NCBI Taxonomy" id="447135"/>
    <lineage>
        <taxon>Eukaryota</taxon>
        <taxon>Metazoa</taxon>
        <taxon>Chordata</taxon>
        <taxon>Craniata</taxon>
        <taxon>Vertebrata</taxon>
        <taxon>Euteleostomi</taxon>
        <taxon>Mammalia</taxon>
        <taxon>Eutheria</taxon>
        <taxon>Euarchontoglires</taxon>
        <taxon>Glires</taxon>
        <taxon>Rodentia</taxon>
        <taxon>Myomorpha</taxon>
        <taxon>Muroidea</taxon>
        <taxon>Cricetidae</taxon>
        <taxon>Arvicolinae</taxon>
        <taxon>Myodes</taxon>
    </lineage>
</organism>
<dbReference type="AlphaFoldDB" id="A0AAW0K4S8"/>
<dbReference type="EMBL" id="JBBHLL010000005">
    <property type="protein sequence ID" value="KAK7833908.1"/>
    <property type="molecule type" value="Genomic_DNA"/>
</dbReference>
<dbReference type="Pfam" id="PF00076">
    <property type="entry name" value="RRM_1"/>
    <property type="match status" value="1"/>
</dbReference>
<name>A0AAW0K4S8_MYOGA</name>
<dbReference type="SMART" id="SM00360">
    <property type="entry name" value="RRM"/>
    <property type="match status" value="1"/>
</dbReference>
<dbReference type="InterPro" id="IPR000504">
    <property type="entry name" value="RRM_dom"/>
</dbReference>
<evidence type="ECO:0000256" key="1">
    <source>
        <dbReference type="PROSITE-ProRule" id="PRU00176"/>
    </source>
</evidence>
<comment type="caution">
    <text evidence="3">The sequence shown here is derived from an EMBL/GenBank/DDBJ whole genome shotgun (WGS) entry which is preliminary data.</text>
</comment>
<dbReference type="PANTHER" id="PTHR48030">
    <property type="entry name" value="SPLICING FACTOR 3B SUBUNIT 4"/>
    <property type="match status" value="1"/>
</dbReference>
<dbReference type="InterPro" id="IPR012677">
    <property type="entry name" value="Nucleotide-bd_a/b_plait_sf"/>
</dbReference>
<dbReference type="GO" id="GO:0005730">
    <property type="term" value="C:nucleolus"/>
    <property type="evidence" value="ECO:0007669"/>
    <property type="project" value="TreeGrafter"/>
</dbReference>
<dbReference type="InterPro" id="IPR052084">
    <property type="entry name" value="SF3B4_spliceosome_assoc"/>
</dbReference>
<dbReference type="PANTHER" id="PTHR48030:SF3">
    <property type="entry name" value="SPLICING FACTOR 3B SUBUNIT 4"/>
    <property type="match status" value="1"/>
</dbReference>
<keyword evidence="4" id="KW-1185">Reference proteome</keyword>
<dbReference type="SUPFAM" id="SSF54928">
    <property type="entry name" value="RNA-binding domain, RBD"/>
    <property type="match status" value="1"/>
</dbReference>
<sequence length="117" mass="12833">MNMIKLYWKPIQVKTASAHSKNQGIEANIFIENLDPEIDEKVLYDTFRASGVILQSLKIMTGPDTGNSRCSVSIHFIPPDTSAASPEAVNGWDLCNCPIAVSYALKKNSEGEHHVSS</sequence>
<accession>A0AAW0K4S8</accession>
<dbReference type="Gene3D" id="3.30.70.330">
    <property type="match status" value="1"/>
</dbReference>
<dbReference type="Proteomes" id="UP001488838">
    <property type="component" value="Unassembled WGS sequence"/>
</dbReference>
<feature type="domain" description="RRM" evidence="2">
    <location>
        <begin position="27"/>
        <end position="106"/>
    </location>
</feature>
<dbReference type="GO" id="GO:0071011">
    <property type="term" value="C:precatalytic spliceosome"/>
    <property type="evidence" value="ECO:0007669"/>
    <property type="project" value="TreeGrafter"/>
</dbReference>